<dbReference type="InterPro" id="IPR051084">
    <property type="entry name" value="H+-coupled_symporters"/>
</dbReference>
<feature type="transmembrane region" description="Helical" evidence="8">
    <location>
        <begin position="44"/>
        <end position="69"/>
    </location>
</feature>
<dbReference type="PANTHER" id="PTHR43528:SF1">
    <property type="entry name" value="ALPHA-KETOGLUTARATE PERMEASE"/>
    <property type="match status" value="1"/>
</dbReference>
<dbReference type="PANTHER" id="PTHR43528">
    <property type="entry name" value="ALPHA-KETOGLUTARATE PERMEASE"/>
    <property type="match status" value="1"/>
</dbReference>
<feature type="domain" description="Major facilitator superfamily (MFS) profile" evidence="9">
    <location>
        <begin position="8"/>
        <end position="420"/>
    </location>
</feature>
<evidence type="ECO:0000259" key="9">
    <source>
        <dbReference type="PROSITE" id="PS50850"/>
    </source>
</evidence>
<gene>
    <name evidence="10" type="ORF">PYV00_00545</name>
</gene>
<comment type="caution">
    <text evidence="10">The sequence shown here is derived from an EMBL/GenBank/DDBJ whole genome shotgun (WGS) entry which is preliminary data.</text>
</comment>
<evidence type="ECO:0000256" key="3">
    <source>
        <dbReference type="ARBA" id="ARBA00022475"/>
    </source>
</evidence>
<dbReference type="InterPro" id="IPR036259">
    <property type="entry name" value="MFS_trans_sf"/>
</dbReference>
<feature type="transmembrane region" description="Helical" evidence="8">
    <location>
        <begin position="180"/>
        <end position="199"/>
    </location>
</feature>
<evidence type="ECO:0000313" key="10">
    <source>
        <dbReference type="EMBL" id="MDE8650203.1"/>
    </source>
</evidence>
<proteinExistence type="predicted"/>
<evidence type="ECO:0000256" key="5">
    <source>
        <dbReference type="ARBA" id="ARBA00022847"/>
    </source>
</evidence>
<sequence>MRKKQRRALAAAGMGTVVEFFDYASYSYLATTIASVFFPQADKTAALIQTFAIFALSFAMRPIGGLFWGHYGDRIGRRKSLILTIAGMGMATLAIGILPGYATIGIGAPLLLVIIRLLQSFFTAGQYSGAAVLVGEFAPPRKRGRYVSVVPLGSATGFMLASALTSWLHGALGVDDMLAWGWRLPFLVGGILTLIALGIRQSLEETPDFAQLQEAHAVSEAPIKTLMARHWRVIVALLMVISVNHAGYYIILSYMATYFEVQMDMPSAQAGAITTIALIAYLPLLYVFSAASDRFGRRPILLAGSVLLLLFSYPLFLALPHGGFAVALVVQLLMATFLALNDSTFGAFFIEAFPTDIRYSGFALPFNIGAALFGGASPLFAEWLIGLTGNELVPAFIMMGVAALSLPALLTSRETAPRLVHPARAG</sequence>
<feature type="transmembrane region" description="Helical" evidence="8">
    <location>
        <begin position="268"/>
        <end position="288"/>
    </location>
</feature>
<feature type="transmembrane region" description="Helical" evidence="8">
    <location>
        <begin position="81"/>
        <end position="104"/>
    </location>
</feature>
<dbReference type="Gene3D" id="1.20.1250.20">
    <property type="entry name" value="MFS general substrate transporter like domains"/>
    <property type="match status" value="2"/>
</dbReference>
<accession>A0ABT5WMP6</accession>
<evidence type="ECO:0000256" key="6">
    <source>
        <dbReference type="ARBA" id="ARBA00022989"/>
    </source>
</evidence>
<feature type="transmembrane region" description="Helical" evidence="8">
    <location>
        <begin position="110"/>
        <end position="134"/>
    </location>
</feature>
<feature type="transmembrane region" description="Helical" evidence="8">
    <location>
        <begin position="233"/>
        <end position="256"/>
    </location>
</feature>
<evidence type="ECO:0000256" key="2">
    <source>
        <dbReference type="ARBA" id="ARBA00022448"/>
    </source>
</evidence>
<evidence type="ECO:0000256" key="8">
    <source>
        <dbReference type="SAM" id="Phobius"/>
    </source>
</evidence>
<organism evidence="10 11">
    <name type="scientific">Novosphingobium album</name>
    <name type="common">ex Liu et al. 2023</name>
    <dbReference type="NCBI Taxonomy" id="3031130"/>
    <lineage>
        <taxon>Bacteria</taxon>
        <taxon>Pseudomonadati</taxon>
        <taxon>Pseudomonadota</taxon>
        <taxon>Alphaproteobacteria</taxon>
        <taxon>Sphingomonadales</taxon>
        <taxon>Sphingomonadaceae</taxon>
        <taxon>Novosphingobium</taxon>
    </lineage>
</organism>
<comment type="subcellular location">
    <subcellularLocation>
        <location evidence="1">Cell membrane</location>
        <topology evidence="1">Multi-pass membrane protein</topology>
    </subcellularLocation>
</comment>
<dbReference type="InterPro" id="IPR011701">
    <property type="entry name" value="MFS"/>
</dbReference>
<feature type="transmembrane region" description="Helical" evidence="8">
    <location>
        <begin position="146"/>
        <end position="168"/>
    </location>
</feature>
<name>A0ABT5WMP6_9SPHN</name>
<feature type="transmembrane region" description="Helical" evidence="8">
    <location>
        <begin position="300"/>
        <end position="319"/>
    </location>
</feature>
<evidence type="ECO:0000256" key="1">
    <source>
        <dbReference type="ARBA" id="ARBA00004651"/>
    </source>
</evidence>
<dbReference type="Pfam" id="PF07690">
    <property type="entry name" value="MFS_1"/>
    <property type="match status" value="1"/>
</dbReference>
<keyword evidence="2" id="KW-0813">Transport</keyword>
<dbReference type="EMBL" id="JARESE010000001">
    <property type="protein sequence ID" value="MDE8650203.1"/>
    <property type="molecule type" value="Genomic_DNA"/>
</dbReference>
<dbReference type="InterPro" id="IPR020846">
    <property type="entry name" value="MFS_dom"/>
</dbReference>
<evidence type="ECO:0000256" key="4">
    <source>
        <dbReference type="ARBA" id="ARBA00022692"/>
    </source>
</evidence>
<evidence type="ECO:0000256" key="7">
    <source>
        <dbReference type="ARBA" id="ARBA00023136"/>
    </source>
</evidence>
<keyword evidence="7 8" id="KW-0472">Membrane</keyword>
<keyword evidence="3" id="KW-1003">Cell membrane</keyword>
<keyword evidence="5" id="KW-0769">Symport</keyword>
<keyword evidence="6 8" id="KW-1133">Transmembrane helix</keyword>
<evidence type="ECO:0000313" key="11">
    <source>
        <dbReference type="Proteomes" id="UP001216253"/>
    </source>
</evidence>
<reference evidence="10 11" key="1">
    <citation type="submission" date="2023-03" db="EMBL/GenBank/DDBJ databases">
        <title>NovoSphingobium album sp. nov. isolated from polycyclic aromatic hydrocarbons- and heavy-metal polluted soil.</title>
        <authorList>
            <person name="Liu Z."/>
            <person name="Wang K."/>
        </authorList>
    </citation>
    <scope>NUCLEOTIDE SEQUENCE [LARGE SCALE GENOMIC DNA]</scope>
    <source>
        <strain evidence="10 11">H3SJ31-1</strain>
    </source>
</reference>
<keyword evidence="11" id="KW-1185">Reference proteome</keyword>
<dbReference type="PROSITE" id="PS50850">
    <property type="entry name" value="MFS"/>
    <property type="match status" value="1"/>
</dbReference>
<feature type="transmembrane region" description="Helical" evidence="8">
    <location>
        <begin position="392"/>
        <end position="410"/>
    </location>
</feature>
<protein>
    <submittedName>
        <fullName evidence="10">MFS transporter</fullName>
    </submittedName>
</protein>
<dbReference type="SUPFAM" id="SSF103473">
    <property type="entry name" value="MFS general substrate transporter"/>
    <property type="match status" value="1"/>
</dbReference>
<keyword evidence="4 8" id="KW-0812">Transmembrane</keyword>
<dbReference type="Proteomes" id="UP001216253">
    <property type="component" value="Unassembled WGS sequence"/>
</dbReference>
<feature type="transmembrane region" description="Helical" evidence="8">
    <location>
        <begin position="362"/>
        <end position="380"/>
    </location>
</feature>
<feature type="transmembrane region" description="Helical" evidence="8">
    <location>
        <begin position="325"/>
        <end position="350"/>
    </location>
</feature>